<gene>
    <name evidence="1" type="ORF">Tco_0681872</name>
</gene>
<keyword evidence="2" id="KW-1185">Reference proteome</keyword>
<evidence type="ECO:0000313" key="1">
    <source>
        <dbReference type="EMBL" id="GJS67308.1"/>
    </source>
</evidence>
<reference evidence="1" key="2">
    <citation type="submission" date="2022-01" db="EMBL/GenBank/DDBJ databases">
        <authorList>
            <person name="Yamashiro T."/>
            <person name="Shiraishi A."/>
            <person name="Satake H."/>
            <person name="Nakayama K."/>
        </authorList>
    </citation>
    <scope>NUCLEOTIDE SEQUENCE</scope>
</reference>
<organism evidence="1 2">
    <name type="scientific">Tanacetum coccineum</name>
    <dbReference type="NCBI Taxonomy" id="301880"/>
    <lineage>
        <taxon>Eukaryota</taxon>
        <taxon>Viridiplantae</taxon>
        <taxon>Streptophyta</taxon>
        <taxon>Embryophyta</taxon>
        <taxon>Tracheophyta</taxon>
        <taxon>Spermatophyta</taxon>
        <taxon>Magnoliopsida</taxon>
        <taxon>eudicotyledons</taxon>
        <taxon>Gunneridae</taxon>
        <taxon>Pentapetalae</taxon>
        <taxon>asterids</taxon>
        <taxon>campanulids</taxon>
        <taxon>Asterales</taxon>
        <taxon>Asteraceae</taxon>
        <taxon>Asteroideae</taxon>
        <taxon>Anthemideae</taxon>
        <taxon>Anthemidinae</taxon>
        <taxon>Tanacetum</taxon>
    </lineage>
</organism>
<sequence>MYHLVPNSITHDRHYPVRAKETTKHVLLVCSSDDQCRRGAKVKELQERCIVQAFKLKNQEKYEHIGPKVTSIQDGKRSQVDDKRLRLIDDIKKLKITYKSSLKEQVQA</sequence>
<proteinExistence type="predicted"/>
<accession>A0ABQ4XRG0</accession>
<dbReference type="Proteomes" id="UP001151760">
    <property type="component" value="Unassembled WGS sequence"/>
</dbReference>
<dbReference type="EMBL" id="BQNB010009708">
    <property type="protein sequence ID" value="GJS67308.1"/>
    <property type="molecule type" value="Genomic_DNA"/>
</dbReference>
<protein>
    <submittedName>
        <fullName evidence="1">Uncharacterized protein</fullName>
    </submittedName>
</protein>
<reference evidence="1" key="1">
    <citation type="journal article" date="2022" name="Int. J. Mol. Sci.">
        <title>Draft Genome of Tanacetum Coccineum: Genomic Comparison of Closely Related Tanacetum-Family Plants.</title>
        <authorList>
            <person name="Yamashiro T."/>
            <person name="Shiraishi A."/>
            <person name="Nakayama K."/>
            <person name="Satake H."/>
        </authorList>
    </citation>
    <scope>NUCLEOTIDE SEQUENCE</scope>
</reference>
<comment type="caution">
    <text evidence="1">The sequence shown here is derived from an EMBL/GenBank/DDBJ whole genome shotgun (WGS) entry which is preliminary data.</text>
</comment>
<evidence type="ECO:0000313" key="2">
    <source>
        <dbReference type="Proteomes" id="UP001151760"/>
    </source>
</evidence>
<name>A0ABQ4XRG0_9ASTR</name>